<reference evidence="2" key="1">
    <citation type="submission" date="2018-02" db="EMBL/GenBank/DDBJ databases">
        <title>Rhizophora mucronata_Transcriptome.</title>
        <authorList>
            <person name="Meera S.P."/>
            <person name="Sreeshan A."/>
            <person name="Augustine A."/>
        </authorList>
    </citation>
    <scope>NUCLEOTIDE SEQUENCE</scope>
    <source>
        <tissue evidence="2">Leaf</tissue>
    </source>
</reference>
<proteinExistence type="predicted"/>
<evidence type="ECO:0000313" key="2">
    <source>
        <dbReference type="EMBL" id="MBW85889.1"/>
    </source>
</evidence>
<evidence type="ECO:0000256" key="1">
    <source>
        <dbReference type="SAM" id="MobiDB-lite"/>
    </source>
</evidence>
<dbReference type="AlphaFoldDB" id="A0A2P2IXD4"/>
<name>A0A2P2IXD4_RHIMU</name>
<feature type="region of interest" description="Disordered" evidence="1">
    <location>
        <begin position="1"/>
        <end position="27"/>
    </location>
</feature>
<sequence>MPPSWDSHGSTNNRVRERRGHIGEANN</sequence>
<protein>
    <submittedName>
        <fullName evidence="2">Uncharacterized protein</fullName>
    </submittedName>
</protein>
<dbReference type="EMBL" id="GGEC01005406">
    <property type="protein sequence ID" value="MBW85889.1"/>
    <property type="molecule type" value="Transcribed_RNA"/>
</dbReference>
<accession>A0A2P2IXD4</accession>
<organism evidence="2">
    <name type="scientific">Rhizophora mucronata</name>
    <name type="common">Asiatic mangrove</name>
    <dbReference type="NCBI Taxonomy" id="61149"/>
    <lineage>
        <taxon>Eukaryota</taxon>
        <taxon>Viridiplantae</taxon>
        <taxon>Streptophyta</taxon>
        <taxon>Embryophyta</taxon>
        <taxon>Tracheophyta</taxon>
        <taxon>Spermatophyta</taxon>
        <taxon>Magnoliopsida</taxon>
        <taxon>eudicotyledons</taxon>
        <taxon>Gunneridae</taxon>
        <taxon>Pentapetalae</taxon>
        <taxon>rosids</taxon>
        <taxon>fabids</taxon>
        <taxon>Malpighiales</taxon>
        <taxon>Rhizophoraceae</taxon>
        <taxon>Rhizophora</taxon>
    </lineage>
</organism>